<evidence type="ECO:0000256" key="1">
    <source>
        <dbReference type="SAM" id="Coils"/>
    </source>
</evidence>
<dbReference type="VEuPathDB" id="FungiDB:LCOR_12262.1"/>
<feature type="compositionally biased region" description="Basic and acidic residues" evidence="2">
    <location>
        <begin position="827"/>
        <end position="837"/>
    </location>
</feature>
<feature type="region of interest" description="Disordered" evidence="2">
    <location>
        <begin position="813"/>
        <end position="837"/>
    </location>
</feature>
<keyword evidence="4" id="KW-1185">Reference proteome</keyword>
<dbReference type="STRING" id="1263082.A0A068SJ14"/>
<dbReference type="AlphaFoldDB" id="A0A068SJ14"/>
<evidence type="ECO:0000313" key="3">
    <source>
        <dbReference type="EMBL" id="CDH61486.1"/>
    </source>
</evidence>
<feature type="coiled-coil region" evidence="1">
    <location>
        <begin position="727"/>
        <end position="800"/>
    </location>
</feature>
<dbReference type="Proteomes" id="UP000027586">
    <property type="component" value="Unassembled WGS sequence"/>
</dbReference>
<gene>
    <name evidence="3" type="ORF">LCOR_12262.1</name>
</gene>
<feature type="compositionally biased region" description="Basic and acidic residues" evidence="2">
    <location>
        <begin position="450"/>
        <end position="467"/>
    </location>
</feature>
<dbReference type="EMBL" id="CBTN010000202">
    <property type="protein sequence ID" value="CDH61486.1"/>
    <property type="molecule type" value="Genomic_DNA"/>
</dbReference>
<organism evidence="3 4">
    <name type="scientific">Lichtheimia corymbifera JMRC:FSU:9682</name>
    <dbReference type="NCBI Taxonomy" id="1263082"/>
    <lineage>
        <taxon>Eukaryota</taxon>
        <taxon>Fungi</taxon>
        <taxon>Fungi incertae sedis</taxon>
        <taxon>Mucoromycota</taxon>
        <taxon>Mucoromycotina</taxon>
        <taxon>Mucoromycetes</taxon>
        <taxon>Mucorales</taxon>
        <taxon>Lichtheimiaceae</taxon>
        <taxon>Lichtheimia</taxon>
    </lineage>
</organism>
<comment type="caution">
    <text evidence="3">The sequence shown here is derived from an EMBL/GenBank/DDBJ whole genome shotgun (WGS) entry which is preliminary data.</text>
</comment>
<name>A0A068SJ14_9FUNG</name>
<evidence type="ECO:0000256" key="2">
    <source>
        <dbReference type="SAM" id="MobiDB-lite"/>
    </source>
</evidence>
<dbReference type="OrthoDB" id="2290540at2759"/>
<protein>
    <submittedName>
        <fullName evidence="3">Uncharacterized protein</fullName>
    </submittedName>
</protein>
<keyword evidence="1" id="KW-0175">Coiled coil</keyword>
<sequence length="1162" mass="130979">MSTSNTLPTIAVQAFHSMISARAATSMRTALKKEEVKKTDGELITEDDVENVKSSDAVKKACKTAKDQLEGEKQRAPRGLYDKMDEIRGLSEGATSKEISNKKKLKGPVLEALAKVNVQSEFMEAIKRFTINDWNETTFNDSKHDICHRTVSCPFNSIIREDLKNKNDILARLQTMAIDCTDLYDNMCTIMHINMLRYAALDDNGTCISIKELVPRGLDNTMFDRDDVKVTTYPESPQADTKLLFTMQHLQYLYANHFGMKGSREGTHTKYPIWKTIMGEVTKKQNSIKSYTAHEVIQQLATNISNMYNDGKLIRKLLENLLKVLLDIHLPADDDDDIDITNIAAEYSTQAHADVVVPSAVSDPDASPAYTTIPSSTLVVPVILPSMLLPADEQHIALPEPMSVKDEVQTAVVLCPEEDQRAVPASSPTSRRRRRQRIRDTLRSKKHEKSKLEEQEKKSGSLSESKIKRMEAVRDRVEALEGEFEKFRIEAEARKQQSAAGTIVSNEAEQVSKPTKKRVSVFRYGLGDTKARRTKVKGFLKKILMQKNEVDRAEFGSLWDGKSLSTHEMAVIVKIYHSLRPLLRHVYNTNCAIASQIPFCHLANRVLIATGNQKQTRALTPFPAVASIHSLPITPTTLLEILGDMVPNPDSITIAKAKDHKEEVMGLLFATDKVKDVCKDRRLQPAHRITMTNHGLARILGTVEDVSRLAPTYKPTSQPKPLLSLSKQEIADEISNNNDDLKRQSKEIEEKREAYASLLSQWEKKRMDLGNHFNPNDDDCVRAQKAVKELKQQLHDMQFDICRRDEEMRVQKKKISTLNTASNASAKSREKKKDREDEKIVLTADNMRCLAPSHTVDISQLQDEGKQLGFVGVDYGFHTLSTSVAMIEEHVSAHLDLVSPYKESTTKDTAFHALVKPITTKSHTIAHQTGELRRRRRLEAKKNESSNVFTAEAEIAKAPIAMTINERDIQHAKEVRDAHKDTLRRFYHSKSMTREKRQQEYRVQKWKDRVLSFERKCMKKALTQEAKKAGTPLSSAIFMIGGSGMGYGSTIKGFIRYGGKWLRIKHSYHWPVLVVDEYRTSQVCAFCGWQIQRPRTANKKKSQGGCLCINPRCVSFFNGRAASGRDTMAATNISVKGVASTQGRIINGMERNIGSFLLASKL</sequence>
<evidence type="ECO:0000313" key="4">
    <source>
        <dbReference type="Proteomes" id="UP000027586"/>
    </source>
</evidence>
<proteinExistence type="predicted"/>
<accession>A0A068SJ14</accession>
<feature type="region of interest" description="Disordered" evidence="2">
    <location>
        <begin position="416"/>
        <end position="467"/>
    </location>
</feature>
<reference evidence="3" key="1">
    <citation type="submission" date="2013-08" db="EMBL/GenBank/DDBJ databases">
        <title>Gene expansion shapes genome architecture in the human pathogen Lichtheimia corymbifera: an evolutionary genomics analysis in the ancient terrestrial Mucorales (Mucoromycotina).</title>
        <authorList>
            <person name="Schwartze V.U."/>
            <person name="Winter S."/>
            <person name="Shelest E."/>
            <person name="Marcet-Houben M."/>
            <person name="Horn F."/>
            <person name="Wehner S."/>
            <person name="Hoffmann K."/>
            <person name="Riege K."/>
            <person name="Sammeth M."/>
            <person name="Nowrousian M."/>
            <person name="Valiante V."/>
            <person name="Linde J."/>
            <person name="Jacobsen I.D."/>
            <person name="Marz M."/>
            <person name="Brakhage A.A."/>
            <person name="Gabaldon T."/>
            <person name="Bocker S."/>
            <person name="Voigt K."/>
        </authorList>
    </citation>
    <scope>NUCLEOTIDE SEQUENCE [LARGE SCALE GENOMIC DNA]</scope>
    <source>
        <strain evidence="3">FSU 9682</strain>
    </source>
</reference>